<reference evidence="11 12" key="1">
    <citation type="submission" date="2024-01" db="EMBL/GenBank/DDBJ databases">
        <title>The genomes of 5 underutilized Papilionoideae crops provide insights into root nodulation and disease resistanc.</title>
        <authorList>
            <person name="Jiang F."/>
        </authorList>
    </citation>
    <scope>NUCLEOTIDE SEQUENCE [LARGE SCALE GENOMIC DNA]</scope>
    <source>
        <strain evidence="11">DUOXIRENSHENG_FW03</strain>
        <tissue evidence="11">Leaves</tissue>
    </source>
</reference>
<keyword evidence="9" id="KW-0732">Signal</keyword>
<name>A0AAN9TC81_PSOTE</name>
<evidence type="ECO:0000259" key="10">
    <source>
        <dbReference type="PROSITE" id="PS50011"/>
    </source>
</evidence>
<dbReference type="GO" id="GO:0004672">
    <property type="term" value="F:protein kinase activity"/>
    <property type="evidence" value="ECO:0007669"/>
    <property type="project" value="InterPro"/>
</dbReference>
<evidence type="ECO:0000256" key="7">
    <source>
        <dbReference type="SAM" id="MobiDB-lite"/>
    </source>
</evidence>
<keyword evidence="6 8" id="KW-0472">Membrane</keyword>
<dbReference type="InterPro" id="IPR050994">
    <property type="entry name" value="At_inactive_RLKs"/>
</dbReference>
<feature type="chain" id="PRO_5042857952" description="Protein kinase domain-containing protein" evidence="9">
    <location>
        <begin position="23"/>
        <end position="633"/>
    </location>
</feature>
<dbReference type="PROSITE" id="PS50011">
    <property type="entry name" value="PROTEIN_KINASE_DOM"/>
    <property type="match status" value="1"/>
</dbReference>
<evidence type="ECO:0000256" key="1">
    <source>
        <dbReference type="ARBA" id="ARBA00004370"/>
    </source>
</evidence>
<keyword evidence="3 8" id="KW-0812">Transmembrane</keyword>
<dbReference type="SUPFAM" id="SSF52058">
    <property type="entry name" value="L domain-like"/>
    <property type="match status" value="1"/>
</dbReference>
<keyword evidence="2" id="KW-0433">Leucine-rich repeat</keyword>
<dbReference type="AlphaFoldDB" id="A0AAN9TC81"/>
<feature type="compositionally biased region" description="Pro residues" evidence="7">
    <location>
        <begin position="232"/>
        <end position="245"/>
    </location>
</feature>
<dbReference type="Proteomes" id="UP001386955">
    <property type="component" value="Unassembled WGS sequence"/>
</dbReference>
<dbReference type="Gene3D" id="1.10.510.10">
    <property type="entry name" value="Transferase(Phosphotransferase) domain 1"/>
    <property type="match status" value="1"/>
</dbReference>
<comment type="caution">
    <text evidence="11">The sequence shown here is derived from an EMBL/GenBank/DDBJ whole genome shotgun (WGS) entry which is preliminary data.</text>
</comment>
<dbReference type="Gene3D" id="3.30.200.20">
    <property type="entry name" value="Phosphorylase Kinase, domain 1"/>
    <property type="match status" value="1"/>
</dbReference>
<evidence type="ECO:0000313" key="12">
    <source>
        <dbReference type="Proteomes" id="UP001386955"/>
    </source>
</evidence>
<keyword evidence="5 8" id="KW-1133">Transmembrane helix</keyword>
<dbReference type="GO" id="GO:0016020">
    <property type="term" value="C:membrane"/>
    <property type="evidence" value="ECO:0007669"/>
    <property type="project" value="UniProtKB-SubCell"/>
</dbReference>
<feature type="signal peptide" evidence="9">
    <location>
        <begin position="1"/>
        <end position="22"/>
    </location>
</feature>
<proteinExistence type="predicted"/>
<organism evidence="11 12">
    <name type="scientific">Psophocarpus tetragonolobus</name>
    <name type="common">Winged bean</name>
    <name type="synonym">Dolichos tetragonolobus</name>
    <dbReference type="NCBI Taxonomy" id="3891"/>
    <lineage>
        <taxon>Eukaryota</taxon>
        <taxon>Viridiplantae</taxon>
        <taxon>Streptophyta</taxon>
        <taxon>Embryophyta</taxon>
        <taxon>Tracheophyta</taxon>
        <taxon>Spermatophyta</taxon>
        <taxon>Magnoliopsida</taxon>
        <taxon>eudicotyledons</taxon>
        <taxon>Gunneridae</taxon>
        <taxon>Pentapetalae</taxon>
        <taxon>rosids</taxon>
        <taxon>fabids</taxon>
        <taxon>Fabales</taxon>
        <taxon>Fabaceae</taxon>
        <taxon>Papilionoideae</taxon>
        <taxon>50 kb inversion clade</taxon>
        <taxon>NPAAA clade</taxon>
        <taxon>indigoferoid/millettioid clade</taxon>
        <taxon>Phaseoleae</taxon>
        <taxon>Psophocarpus</taxon>
    </lineage>
</organism>
<dbReference type="EMBL" id="JAYMYS010000001">
    <property type="protein sequence ID" value="KAK7411155.1"/>
    <property type="molecule type" value="Genomic_DNA"/>
</dbReference>
<feature type="region of interest" description="Disordered" evidence="7">
    <location>
        <begin position="231"/>
        <end position="252"/>
    </location>
</feature>
<evidence type="ECO:0000256" key="4">
    <source>
        <dbReference type="ARBA" id="ARBA00022737"/>
    </source>
</evidence>
<dbReference type="InterPro" id="IPR011009">
    <property type="entry name" value="Kinase-like_dom_sf"/>
</dbReference>
<sequence>MIVKSIWVFFFAIFLFLLMANSEKEEVIKALVTFMDKLSQGNDVPRDQMWGWNLRSDPCIDTWHGVGCYSNNKNVKSIVLTKFNFSGIVDASSLCIAKSLQVLNLRDNILHGSVSEDIGKCKLLTRLILSGNQLSGELPISVGKLSNMKRLHISDNQFTGELPNMVHVSSLISFIAQNNNFTGEIPSFDFSNLDAFNVSNNNLQGQVPDVRDKFHEDSFFGNPNLCGKPLPNACPLPPPPPPPPPLEKKNQKSSPNDLFIYSGYLVLGFIVFLFFTIKLLSKFKSKEKALDVEKKEMAQESVGVVGKASEISNSNVSKNATMIRSECSLTSLESGMTTSGLVLLSSRTLRGLQFEDLLGAPAELIKRGRHGSLYKVMLGNGVLLAVKRIKDWGISKQDFERRMNLIAQVKHPGVLPPVAYYCSQQEKLLAYEYLQNGSLFMLLYGSPSGHYFDWRSRLNVAAKIAEALAYMHEDFLENGIAHGNLKSSNILFDSNMDPCISEYGLMIAENQDQSVLSHNKNLKSKNLIAATFKADVYAFGMILLELLTGKVIKNDGFDLVKWVDSVVREEWTVEVFDKSLISQDASEDRMMNLLQVALKCVNPSPNDRPSMSQVAVMTNSLIEEEEKSISFGT</sequence>
<evidence type="ECO:0000256" key="8">
    <source>
        <dbReference type="SAM" id="Phobius"/>
    </source>
</evidence>
<dbReference type="InterPro" id="IPR032675">
    <property type="entry name" value="LRR_dom_sf"/>
</dbReference>
<gene>
    <name evidence="11" type="ORF">VNO78_02587</name>
</gene>
<comment type="subcellular location">
    <subcellularLocation>
        <location evidence="1">Membrane</location>
    </subcellularLocation>
</comment>
<evidence type="ECO:0000256" key="2">
    <source>
        <dbReference type="ARBA" id="ARBA00022614"/>
    </source>
</evidence>
<evidence type="ECO:0000256" key="3">
    <source>
        <dbReference type="ARBA" id="ARBA00022692"/>
    </source>
</evidence>
<feature type="transmembrane region" description="Helical" evidence="8">
    <location>
        <begin position="258"/>
        <end position="280"/>
    </location>
</feature>
<dbReference type="Pfam" id="PF00560">
    <property type="entry name" value="LRR_1"/>
    <property type="match status" value="1"/>
</dbReference>
<dbReference type="Pfam" id="PF00069">
    <property type="entry name" value="Pkinase"/>
    <property type="match status" value="1"/>
</dbReference>
<dbReference type="SUPFAM" id="SSF56112">
    <property type="entry name" value="Protein kinase-like (PK-like)"/>
    <property type="match status" value="1"/>
</dbReference>
<evidence type="ECO:0000256" key="6">
    <source>
        <dbReference type="ARBA" id="ARBA00023136"/>
    </source>
</evidence>
<dbReference type="InterPro" id="IPR000719">
    <property type="entry name" value="Prot_kinase_dom"/>
</dbReference>
<dbReference type="FunFam" id="3.80.10.10:FF:000383">
    <property type="entry name" value="Leucine-rich repeat receptor protein kinase EMS1"/>
    <property type="match status" value="1"/>
</dbReference>
<evidence type="ECO:0000313" key="11">
    <source>
        <dbReference type="EMBL" id="KAK7411155.1"/>
    </source>
</evidence>
<evidence type="ECO:0000256" key="9">
    <source>
        <dbReference type="SAM" id="SignalP"/>
    </source>
</evidence>
<keyword evidence="4" id="KW-0677">Repeat</keyword>
<dbReference type="InterPro" id="IPR001611">
    <property type="entry name" value="Leu-rich_rpt"/>
</dbReference>
<accession>A0AAN9TC81</accession>
<dbReference type="Gene3D" id="3.80.10.10">
    <property type="entry name" value="Ribonuclease Inhibitor"/>
    <property type="match status" value="2"/>
</dbReference>
<dbReference type="PANTHER" id="PTHR48010">
    <property type="entry name" value="OS05G0588300 PROTEIN"/>
    <property type="match status" value="1"/>
</dbReference>
<protein>
    <recommendedName>
        <fullName evidence="10">Protein kinase domain-containing protein</fullName>
    </recommendedName>
</protein>
<dbReference type="PANTHER" id="PTHR48010:SF22">
    <property type="entry name" value="OS09G0376600 PROTEIN"/>
    <property type="match status" value="1"/>
</dbReference>
<keyword evidence="12" id="KW-1185">Reference proteome</keyword>
<feature type="domain" description="Protein kinase" evidence="10">
    <location>
        <begin position="359"/>
        <end position="622"/>
    </location>
</feature>
<dbReference type="GO" id="GO:0005524">
    <property type="term" value="F:ATP binding"/>
    <property type="evidence" value="ECO:0007669"/>
    <property type="project" value="InterPro"/>
</dbReference>
<evidence type="ECO:0000256" key="5">
    <source>
        <dbReference type="ARBA" id="ARBA00022989"/>
    </source>
</evidence>